<dbReference type="EMBL" id="JBJDOT010000012">
    <property type="protein sequence ID" value="MFK3864355.1"/>
    <property type="molecule type" value="Genomic_DNA"/>
</dbReference>
<proteinExistence type="predicted"/>
<feature type="chain" id="PRO_5045617002" description="Secreted protein" evidence="1">
    <location>
        <begin position="19"/>
        <end position="255"/>
    </location>
</feature>
<evidence type="ECO:0000256" key="1">
    <source>
        <dbReference type="SAM" id="SignalP"/>
    </source>
</evidence>
<comment type="caution">
    <text evidence="2">The sequence shown here is derived from an EMBL/GenBank/DDBJ whole genome shotgun (WGS) entry which is preliminary data.</text>
</comment>
<accession>A0ABW8KZL4</accession>
<evidence type="ECO:0008006" key="4">
    <source>
        <dbReference type="Google" id="ProtNLM"/>
    </source>
</evidence>
<evidence type="ECO:0000313" key="3">
    <source>
        <dbReference type="Proteomes" id="UP001620262"/>
    </source>
</evidence>
<organism evidence="2 3">
    <name type="scientific">Pseudoalteromonas rhizosphaerae</name>
    <dbReference type="NCBI Taxonomy" id="2518973"/>
    <lineage>
        <taxon>Bacteria</taxon>
        <taxon>Pseudomonadati</taxon>
        <taxon>Pseudomonadota</taxon>
        <taxon>Gammaproteobacteria</taxon>
        <taxon>Alteromonadales</taxon>
        <taxon>Pseudoalteromonadaceae</taxon>
        <taxon>Pseudoalteromonas</taxon>
    </lineage>
</organism>
<dbReference type="Proteomes" id="UP001620262">
    <property type="component" value="Unassembled WGS sequence"/>
</dbReference>
<dbReference type="RefSeq" id="WP_404675402.1">
    <property type="nucleotide sequence ID" value="NZ_JBJDOT010000012.1"/>
</dbReference>
<feature type="signal peptide" evidence="1">
    <location>
        <begin position="1"/>
        <end position="18"/>
    </location>
</feature>
<gene>
    <name evidence="2" type="ORF">ACI2JU_10745</name>
</gene>
<keyword evidence="1" id="KW-0732">Signal</keyword>
<protein>
    <recommendedName>
        <fullName evidence="4">Secreted protein</fullName>
    </recommendedName>
</protein>
<keyword evidence="3" id="KW-1185">Reference proteome</keyword>
<evidence type="ECO:0000313" key="2">
    <source>
        <dbReference type="EMBL" id="MFK3864355.1"/>
    </source>
</evidence>
<sequence>MKKICVLLILLIASVAKADDISQYKFYATDNFRDDQQPKFAAYIKNGDPCIQVKNLTTHKEVRFCQITKGINLADDPNIYPFDINFSGHRLYFFVAAYWADQACTIELSNMTISCELKNKPKKEEDVKAEHQKAVKKNEVVIPPAVKHIEFGNVKEAEGLFRLILNNSEMNPCFTIEHYSTSLFDGPTNIKHVCSAINKTDDSIIDLIGKDGNWWFENFNWQGNNLAFEINAMGGNYKCELPLPFTEQSEALCVR</sequence>
<reference evidence="2 3" key="1">
    <citation type="submission" date="2024-11" db="EMBL/GenBank/DDBJ databases">
        <title>The Natural Products Discovery Center: Release of the First 8490 Sequenced Strains for Exploring Actinobacteria Biosynthetic Diversity.</title>
        <authorList>
            <person name="Kalkreuter E."/>
            <person name="Kautsar S.A."/>
            <person name="Yang D."/>
            <person name="Bader C.D."/>
            <person name="Teijaro C.N."/>
            <person name="Fluegel L."/>
            <person name="Davis C.M."/>
            <person name="Simpson J.R."/>
            <person name="Lauterbach L."/>
            <person name="Steele A.D."/>
            <person name="Gui C."/>
            <person name="Meng S."/>
            <person name="Li G."/>
            <person name="Viehrig K."/>
            <person name="Ye F."/>
            <person name="Su P."/>
            <person name="Kiefer A.F."/>
            <person name="Nichols A."/>
            <person name="Cepeda A.J."/>
            <person name="Yan W."/>
            <person name="Fan B."/>
            <person name="Jiang Y."/>
            <person name="Adhikari A."/>
            <person name="Zheng C.-J."/>
            <person name="Schuster L."/>
            <person name="Cowan T.M."/>
            <person name="Smanski M.J."/>
            <person name="Chevrette M.G."/>
            <person name="De Carvalho L.P.S."/>
            <person name="Shen B."/>
        </authorList>
    </citation>
    <scope>NUCLEOTIDE SEQUENCE [LARGE SCALE GENOMIC DNA]</scope>
    <source>
        <strain evidence="2 3">NPDC078403</strain>
    </source>
</reference>
<name>A0ABW8KZL4_9GAMM</name>